<evidence type="ECO:0000313" key="1">
    <source>
        <dbReference type="EMBL" id="OMJ14227.1"/>
    </source>
</evidence>
<keyword evidence="2" id="KW-1185">Reference proteome</keyword>
<protein>
    <submittedName>
        <fullName evidence="1">Uncharacterized protein</fullName>
    </submittedName>
</protein>
<dbReference type="AlphaFoldDB" id="A0A1R1XHW1"/>
<name>A0A1R1XHW1_9FUNG</name>
<proteinExistence type="predicted"/>
<evidence type="ECO:0000313" key="2">
    <source>
        <dbReference type="Proteomes" id="UP000187283"/>
    </source>
</evidence>
<sequence>MTNETSNFPVTQTSSE</sequence>
<reference evidence="1 2" key="1">
    <citation type="submission" date="2017-01" db="EMBL/GenBank/DDBJ databases">
        <authorList>
            <person name="Mah S.A."/>
            <person name="Swanson W.J."/>
            <person name="Moy G.W."/>
            <person name="Vacquier V.D."/>
        </authorList>
    </citation>
    <scope>NUCLEOTIDE SEQUENCE [LARGE SCALE GENOMIC DNA]</scope>
    <source>
        <strain evidence="1 2">GSMNP</strain>
    </source>
</reference>
<comment type="caution">
    <text evidence="1">The sequence shown here is derived from an EMBL/GenBank/DDBJ whole genome shotgun (WGS) entry which is preliminary data.</text>
</comment>
<dbReference type="EMBL" id="LSSN01003151">
    <property type="protein sequence ID" value="OMJ14227.1"/>
    <property type="molecule type" value="Genomic_DNA"/>
</dbReference>
<dbReference type="Proteomes" id="UP000187283">
    <property type="component" value="Unassembled WGS sequence"/>
</dbReference>
<gene>
    <name evidence="1" type="ORF">AYI70_g8016</name>
</gene>
<accession>A0A1R1XHW1</accession>
<organism evidence="1 2">
    <name type="scientific">Smittium culicis</name>
    <dbReference type="NCBI Taxonomy" id="133412"/>
    <lineage>
        <taxon>Eukaryota</taxon>
        <taxon>Fungi</taxon>
        <taxon>Fungi incertae sedis</taxon>
        <taxon>Zoopagomycota</taxon>
        <taxon>Kickxellomycotina</taxon>
        <taxon>Harpellomycetes</taxon>
        <taxon>Harpellales</taxon>
        <taxon>Legeriomycetaceae</taxon>
        <taxon>Smittium</taxon>
    </lineage>
</organism>
<feature type="non-terminal residue" evidence="1">
    <location>
        <position position="16"/>
    </location>
</feature>